<dbReference type="PROSITE" id="PS51832">
    <property type="entry name" value="HD_GYP"/>
    <property type="match status" value="1"/>
</dbReference>
<dbReference type="STRING" id="643562.Daes_0023"/>
<dbReference type="Gene3D" id="1.10.3210.10">
    <property type="entry name" value="Hypothetical protein af1432"/>
    <property type="match status" value="1"/>
</dbReference>
<dbReference type="CDD" id="cd00077">
    <property type="entry name" value="HDc"/>
    <property type="match status" value="1"/>
</dbReference>
<dbReference type="SUPFAM" id="SSF109604">
    <property type="entry name" value="HD-domain/PDEase-like"/>
    <property type="match status" value="1"/>
</dbReference>
<dbReference type="Proteomes" id="UP000002191">
    <property type="component" value="Chromosome"/>
</dbReference>
<accession>E6VTW0</accession>
<keyword evidence="3" id="KW-0378">Hydrolase</keyword>
<dbReference type="KEGG" id="das:Daes_0023"/>
<dbReference type="PANTHER" id="PTHR43155:SF2">
    <property type="entry name" value="CYCLIC DI-GMP PHOSPHODIESTERASE PA4108"/>
    <property type="match status" value="1"/>
</dbReference>
<dbReference type="OrthoDB" id="5447337at2"/>
<dbReference type="InterPro" id="IPR037522">
    <property type="entry name" value="HD_GYP_dom"/>
</dbReference>
<dbReference type="EMBL" id="CP002431">
    <property type="protein sequence ID" value="ADU61052.1"/>
    <property type="molecule type" value="Genomic_DNA"/>
</dbReference>
<keyword evidence="4" id="KW-1185">Reference proteome</keyword>
<evidence type="ECO:0000256" key="1">
    <source>
        <dbReference type="SAM" id="MobiDB-lite"/>
    </source>
</evidence>
<reference evidence="3 4" key="2">
    <citation type="journal article" date="2014" name="Genome Announc.">
        <title>Complete Genome Sequence of the Subsurface, Mesophilic Sulfate-Reducing Bacterium Desulfovibrio aespoeensis Aspo-2.</title>
        <authorList>
            <person name="Pedersen K."/>
            <person name="Bengtsson A."/>
            <person name="Edlund J."/>
            <person name="Rabe L."/>
            <person name="Hazen T."/>
            <person name="Chakraborty R."/>
            <person name="Goodwin L."/>
            <person name="Shapiro N."/>
        </authorList>
    </citation>
    <scope>NUCLEOTIDE SEQUENCE [LARGE SCALE GENOMIC DNA]</scope>
    <source>
        <strain evidence="4">ATCC 700646 / DSM 10631 / Aspo-2</strain>
    </source>
</reference>
<name>E6VTW0_PSEA9</name>
<evidence type="ECO:0000313" key="3">
    <source>
        <dbReference type="EMBL" id="ADU61052.1"/>
    </source>
</evidence>
<protein>
    <submittedName>
        <fullName evidence="3">Metal dependent phosphohydrolase</fullName>
    </submittedName>
</protein>
<reference evidence="4" key="1">
    <citation type="submission" date="2010-12" db="EMBL/GenBank/DDBJ databases">
        <title>Complete sequence of Desulfovibrio aespoeensis Aspo-2.</title>
        <authorList>
            <consortium name="US DOE Joint Genome Institute"/>
            <person name="Lucas S."/>
            <person name="Copeland A."/>
            <person name="Lapidus A."/>
            <person name="Cheng J.-F."/>
            <person name="Goodwin L."/>
            <person name="Pitluck S."/>
            <person name="Chertkov O."/>
            <person name="Misra M."/>
            <person name="Detter J.C."/>
            <person name="Han C."/>
            <person name="Tapia R."/>
            <person name="Land M."/>
            <person name="Hauser L."/>
            <person name="Kyrpides N."/>
            <person name="Ivanova N."/>
            <person name="Ovchinnikova G."/>
            <person name="Pedersen K."/>
            <person name="Jagevall S."/>
            <person name="Hazen T."/>
            <person name="Woyke T."/>
        </authorList>
    </citation>
    <scope>NUCLEOTIDE SEQUENCE [LARGE SCALE GENOMIC DNA]</scope>
    <source>
        <strain evidence="4">ATCC 700646 / DSM 10631 / Aspo-2</strain>
    </source>
</reference>
<dbReference type="Pfam" id="PF13487">
    <property type="entry name" value="HD_5"/>
    <property type="match status" value="1"/>
</dbReference>
<dbReference type="InterPro" id="IPR003607">
    <property type="entry name" value="HD/PDEase_dom"/>
</dbReference>
<dbReference type="GO" id="GO:0016787">
    <property type="term" value="F:hydrolase activity"/>
    <property type="evidence" value="ECO:0007669"/>
    <property type="project" value="UniProtKB-KW"/>
</dbReference>
<dbReference type="HOGENOM" id="CLU_000445_92_1_7"/>
<gene>
    <name evidence="3" type="ordered locus">Daes_0023</name>
</gene>
<dbReference type="PANTHER" id="PTHR43155">
    <property type="entry name" value="CYCLIC DI-GMP PHOSPHODIESTERASE PA4108-RELATED"/>
    <property type="match status" value="1"/>
</dbReference>
<evidence type="ECO:0000259" key="2">
    <source>
        <dbReference type="PROSITE" id="PS51832"/>
    </source>
</evidence>
<sequence length="345" mass="38971">MAKRQNVLGINGIEGGDGPNTEEYNQIDPNILDCFPRASFPVDLFHWREDIRVLSPVYRAGREVDRRLRERLRGLSEQGLLFFSRNQIEAYTACVACNLDTALDDPNLTWEEKAGVFIGELARRQDAVYAHPMPQELDGLTRALSSFCVYVVEDSRRMGTVVQHLHCDLGPERRRINGSLLALAVYMEMHRGDIIIEMLETVALGFFLYDIGMSRVSPMMISRIQQLTPTEQRTMREHPRMGLEILNRLNLTRPELAEPVMQHHERLNGSGYPNKLSGDSIGHLGRIAAVADSYCAMVTGKPLRQGLAPINAAAELVGKERHYDQMVCRTLVRFLQTIPSSQQPS</sequence>
<evidence type="ECO:0000313" key="4">
    <source>
        <dbReference type="Proteomes" id="UP000002191"/>
    </source>
</evidence>
<feature type="domain" description="HD-GYP" evidence="2">
    <location>
        <begin position="147"/>
        <end position="345"/>
    </location>
</feature>
<dbReference type="eggNOG" id="COG2206">
    <property type="taxonomic scope" value="Bacteria"/>
</dbReference>
<proteinExistence type="predicted"/>
<dbReference type="AlphaFoldDB" id="E6VTW0"/>
<feature type="region of interest" description="Disordered" evidence="1">
    <location>
        <begin position="1"/>
        <end position="21"/>
    </location>
</feature>
<dbReference type="RefSeq" id="WP_013512989.1">
    <property type="nucleotide sequence ID" value="NC_014844.1"/>
</dbReference>
<organism evidence="3 4">
    <name type="scientific">Pseudodesulfovibrio aespoeensis (strain ATCC 700646 / DSM 10631 / Aspo-2)</name>
    <name type="common">Desulfovibrio aespoeensis</name>
    <dbReference type="NCBI Taxonomy" id="643562"/>
    <lineage>
        <taxon>Bacteria</taxon>
        <taxon>Pseudomonadati</taxon>
        <taxon>Thermodesulfobacteriota</taxon>
        <taxon>Desulfovibrionia</taxon>
        <taxon>Desulfovibrionales</taxon>
        <taxon>Desulfovibrionaceae</taxon>
    </lineage>
</organism>